<dbReference type="Proteomes" id="UP000070133">
    <property type="component" value="Unassembled WGS sequence"/>
</dbReference>
<protein>
    <recommendedName>
        <fullName evidence="3">F-box domain-containing protein</fullName>
    </recommendedName>
</protein>
<name>A0A139GZA1_9PEZI</name>
<sequence>MSDLFDAFSSLLHTEQSQGSALTMLRFIGGQPTATIEDIPDELLDRLCAFSESTALKALRLTSKALNAS</sequence>
<gene>
    <name evidence="1" type="ORF">AC578_8812</name>
</gene>
<organism evidence="1 2">
    <name type="scientific">Pseudocercospora eumusae</name>
    <dbReference type="NCBI Taxonomy" id="321146"/>
    <lineage>
        <taxon>Eukaryota</taxon>
        <taxon>Fungi</taxon>
        <taxon>Dikarya</taxon>
        <taxon>Ascomycota</taxon>
        <taxon>Pezizomycotina</taxon>
        <taxon>Dothideomycetes</taxon>
        <taxon>Dothideomycetidae</taxon>
        <taxon>Mycosphaerellales</taxon>
        <taxon>Mycosphaerellaceae</taxon>
        <taxon>Pseudocercospora</taxon>
    </lineage>
</organism>
<dbReference type="EMBL" id="LFZN01000213">
    <property type="protein sequence ID" value="KXS95499.1"/>
    <property type="molecule type" value="Genomic_DNA"/>
</dbReference>
<proteinExistence type="predicted"/>
<evidence type="ECO:0008006" key="3">
    <source>
        <dbReference type="Google" id="ProtNLM"/>
    </source>
</evidence>
<accession>A0A139GZA1</accession>
<evidence type="ECO:0000313" key="1">
    <source>
        <dbReference type="EMBL" id="KXS95499.1"/>
    </source>
</evidence>
<reference evidence="1 2" key="1">
    <citation type="submission" date="2015-07" db="EMBL/GenBank/DDBJ databases">
        <title>Comparative genomics of the Sigatoka disease complex on banana suggests a link between parallel evolutionary changes in Pseudocercospora fijiensis and Pseudocercospora eumusae and increased virulence on the banana host.</title>
        <authorList>
            <person name="Chang T.-C."/>
            <person name="Salvucci A."/>
            <person name="Crous P.W."/>
            <person name="Stergiopoulos I."/>
        </authorList>
    </citation>
    <scope>NUCLEOTIDE SEQUENCE [LARGE SCALE GENOMIC DNA]</scope>
    <source>
        <strain evidence="1 2">CBS 114824</strain>
    </source>
</reference>
<keyword evidence="2" id="KW-1185">Reference proteome</keyword>
<comment type="caution">
    <text evidence="1">The sequence shown here is derived from an EMBL/GenBank/DDBJ whole genome shotgun (WGS) entry which is preliminary data.</text>
</comment>
<evidence type="ECO:0000313" key="2">
    <source>
        <dbReference type="Proteomes" id="UP000070133"/>
    </source>
</evidence>
<dbReference type="AlphaFoldDB" id="A0A139GZA1"/>